<dbReference type="SUPFAM" id="SSF82649">
    <property type="entry name" value="SufE/NifU"/>
    <property type="match status" value="1"/>
</dbReference>
<organism evidence="3 4">
    <name type="scientific">Sulfobacillus benefaciens</name>
    <dbReference type="NCBI Taxonomy" id="453960"/>
    <lineage>
        <taxon>Bacteria</taxon>
        <taxon>Bacillati</taxon>
        <taxon>Bacillota</taxon>
        <taxon>Clostridia</taxon>
        <taxon>Eubacteriales</taxon>
        <taxon>Clostridiales Family XVII. Incertae Sedis</taxon>
        <taxon>Sulfobacillus</taxon>
    </lineage>
</organism>
<dbReference type="FunFam" id="3.90.1010.10:FF:000002">
    <property type="entry name" value="Iron-sulfur cluster assembly scaffold protein NifU"/>
    <property type="match status" value="1"/>
</dbReference>
<dbReference type="Gene3D" id="3.90.1010.10">
    <property type="match status" value="1"/>
</dbReference>
<dbReference type="GO" id="GO:0016226">
    <property type="term" value="P:iron-sulfur cluster assembly"/>
    <property type="evidence" value="ECO:0007669"/>
    <property type="project" value="InterPro"/>
</dbReference>
<dbReference type="CDD" id="cd06664">
    <property type="entry name" value="IscU_like"/>
    <property type="match status" value="1"/>
</dbReference>
<evidence type="ECO:0000256" key="1">
    <source>
        <dbReference type="ARBA" id="ARBA00006420"/>
    </source>
</evidence>
<dbReference type="EMBL" id="PXYW01000022">
    <property type="protein sequence ID" value="PSR33343.1"/>
    <property type="molecule type" value="Genomic_DNA"/>
</dbReference>
<evidence type="ECO:0000259" key="2">
    <source>
        <dbReference type="Pfam" id="PF01592"/>
    </source>
</evidence>
<reference evidence="3 4" key="1">
    <citation type="journal article" date="2014" name="BMC Genomics">
        <title>Comparison of environmental and isolate Sulfobacillus genomes reveals diverse carbon, sulfur, nitrogen, and hydrogen metabolisms.</title>
        <authorList>
            <person name="Justice N.B."/>
            <person name="Norman A."/>
            <person name="Brown C.T."/>
            <person name="Singh A."/>
            <person name="Thomas B.C."/>
            <person name="Banfield J.F."/>
        </authorList>
    </citation>
    <scope>NUCLEOTIDE SEQUENCE [LARGE SCALE GENOMIC DNA]</scope>
    <source>
        <strain evidence="3">AMDSBA4</strain>
    </source>
</reference>
<evidence type="ECO:0000313" key="3">
    <source>
        <dbReference type="EMBL" id="PSR33343.1"/>
    </source>
</evidence>
<protein>
    <submittedName>
        <fullName evidence="3">SUF system NifU family Fe-S cluster assembly protein</fullName>
    </submittedName>
</protein>
<dbReference type="GO" id="GO:0051536">
    <property type="term" value="F:iron-sulfur cluster binding"/>
    <property type="evidence" value="ECO:0007669"/>
    <property type="project" value="InterPro"/>
</dbReference>
<dbReference type="GO" id="GO:0005506">
    <property type="term" value="F:iron ion binding"/>
    <property type="evidence" value="ECO:0007669"/>
    <property type="project" value="InterPro"/>
</dbReference>
<dbReference type="PANTHER" id="PTHR10093">
    <property type="entry name" value="IRON-SULFUR CLUSTER ASSEMBLY ENZYME NIFU HOMOLOG"/>
    <property type="match status" value="1"/>
</dbReference>
<dbReference type="Pfam" id="PF01592">
    <property type="entry name" value="NifU_N"/>
    <property type="match status" value="1"/>
</dbReference>
<sequence>MNLDDMYRDTILDHNQNPRNRGHLDHATKTVGMLNPTCGDQIELELLIVDDKVADIRFAGQGCSISMASASMMTEAVKGKTVEEALALARDFKGFLTGTQPVHELGDLEALQGVSQFPSRVKCATLAHNALEKALTHDDQG</sequence>
<comment type="caution">
    <text evidence="3">The sequence shown here is derived from an EMBL/GenBank/DDBJ whole genome shotgun (WGS) entry which is preliminary data.</text>
</comment>
<dbReference type="NCBIfam" id="TIGR01994">
    <property type="entry name" value="SUF_scaf_2"/>
    <property type="match status" value="1"/>
</dbReference>
<gene>
    <name evidence="3" type="ORF">C7B46_10395</name>
</gene>
<dbReference type="Proteomes" id="UP000242972">
    <property type="component" value="Unassembled WGS sequence"/>
</dbReference>
<accession>A0A2T2XFR5</accession>
<comment type="similarity">
    <text evidence="1">Belongs to the NifU family.</text>
</comment>
<dbReference type="InterPro" id="IPR002871">
    <property type="entry name" value="NIF_FeS_clus_asmbl_NifU_N"/>
</dbReference>
<feature type="domain" description="NIF system FeS cluster assembly NifU N-terminal" evidence="2">
    <location>
        <begin position="6"/>
        <end position="123"/>
    </location>
</feature>
<evidence type="ECO:0000313" key="4">
    <source>
        <dbReference type="Proteomes" id="UP000242972"/>
    </source>
</evidence>
<dbReference type="AlphaFoldDB" id="A0A2T2XFR5"/>
<proteinExistence type="inferred from homology"/>
<name>A0A2T2XFR5_9FIRM</name>